<dbReference type="EMBL" id="BPQM01000064">
    <property type="protein sequence ID" value="GJD79588.1"/>
    <property type="molecule type" value="Genomic_DNA"/>
</dbReference>
<protein>
    <submittedName>
        <fullName evidence="1">Uncharacterized protein</fullName>
    </submittedName>
</protein>
<name>A0AA37HRF2_9HYPH</name>
<sequence>MTVEVYRCLSRGRWSVRERGRVVGHRGALCLRDVRFIVSAAGVARIRLRMQREVVAHARGVLVESEAVPAAAVRVRFDPYASGTFTVPDGSPISAAALVWFSPDGSCWAVPHPSECPPCVASSPSSC</sequence>
<dbReference type="InterPro" id="IPR058002">
    <property type="entry name" value="Gp82"/>
</dbReference>
<evidence type="ECO:0000313" key="1">
    <source>
        <dbReference type="EMBL" id="GJD79588.1"/>
    </source>
</evidence>
<organism evidence="1 2">
    <name type="scientific">Methylobacterium gregans</name>
    <dbReference type="NCBI Taxonomy" id="374424"/>
    <lineage>
        <taxon>Bacteria</taxon>
        <taxon>Pseudomonadati</taxon>
        <taxon>Pseudomonadota</taxon>
        <taxon>Alphaproteobacteria</taxon>
        <taxon>Hyphomicrobiales</taxon>
        <taxon>Methylobacteriaceae</taxon>
        <taxon>Methylobacterium</taxon>
    </lineage>
</organism>
<gene>
    <name evidence="1" type="ORF">NBEOAGPD_2817</name>
</gene>
<dbReference type="Pfam" id="PF25735">
    <property type="entry name" value="Phage_L5_gp82"/>
    <property type="match status" value="1"/>
</dbReference>
<comment type="caution">
    <text evidence="1">The sequence shown here is derived from an EMBL/GenBank/DDBJ whole genome shotgun (WGS) entry which is preliminary data.</text>
</comment>
<evidence type="ECO:0000313" key="2">
    <source>
        <dbReference type="Proteomes" id="UP001055108"/>
    </source>
</evidence>
<dbReference type="Proteomes" id="UP001055108">
    <property type="component" value="Unassembled WGS sequence"/>
</dbReference>
<accession>A0AA37HRF2</accession>
<proteinExistence type="predicted"/>
<reference evidence="1" key="1">
    <citation type="journal article" date="2016" name="Front. Microbiol.">
        <title>Genome Sequence of the Piezophilic, Mesophilic Sulfate-Reducing Bacterium Desulfovibrio indicus J2T.</title>
        <authorList>
            <person name="Cao J."/>
            <person name="Maignien L."/>
            <person name="Shao Z."/>
            <person name="Alain K."/>
            <person name="Jebbar M."/>
        </authorList>
    </citation>
    <scope>NUCLEOTIDE SEQUENCE</scope>
    <source>
        <strain evidence="1">NBRC 103626</strain>
    </source>
</reference>
<reference evidence="1" key="2">
    <citation type="submission" date="2021-08" db="EMBL/GenBank/DDBJ databases">
        <authorList>
            <person name="Tani A."/>
            <person name="Ola A."/>
            <person name="Ogura Y."/>
            <person name="Katsura K."/>
            <person name="Hayashi T."/>
        </authorList>
    </citation>
    <scope>NUCLEOTIDE SEQUENCE</scope>
    <source>
        <strain evidence="1">NBRC 103626</strain>
    </source>
</reference>
<dbReference type="AlphaFoldDB" id="A0AA37HRF2"/>
<keyword evidence="2" id="KW-1185">Reference proteome</keyword>